<comment type="caution">
    <text evidence="3">The sequence shown here is derived from an EMBL/GenBank/DDBJ whole genome shotgun (WGS) entry which is preliminary data.</text>
</comment>
<accession>A0AAV1KF89</accession>
<dbReference type="GO" id="GO:0071897">
    <property type="term" value="P:DNA biosynthetic process"/>
    <property type="evidence" value="ECO:0007669"/>
    <property type="project" value="UniProtKB-ARBA"/>
</dbReference>
<keyword evidence="4" id="KW-1185">Reference proteome</keyword>
<evidence type="ECO:0000313" key="4">
    <source>
        <dbReference type="Proteomes" id="UP001314205"/>
    </source>
</evidence>
<dbReference type="InterPro" id="IPR013103">
    <property type="entry name" value="RVT_2"/>
</dbReference>
<evidence type="ECO:0000313" key="3">
    <source>
        <dbReference type="EMBL" id="CAK1581720.1"/>
    </source>
</evidence>
<evidence type="ECO:0000259" key="2">
    <source>
        <dbReference type="Pfam" id="PF07727"/>
    </source>
</evidence>
<feature type="domain" description="Reverse transcriptase Ty1/copia-type" evidence="2">
    <location>
        <begin position="124"/>
        <end position="300"/>
    </location>
</feature>
<dbReference type="SUPFAM" id="SSF56672">
    <property type="entry name" value="DNA/RNA polymerases"/>
    <property type="match status" value="1"/>
</dbReference>
<evidence type="ECO:0000256" key="1">
    <source>
        <dbReference type="SAM" id="MobiDB-lite"/>
    </source>
</evidence>
<dbReference type="InterPro" id="IPR043502">
    <property type="entry name" value="DNA/RNA_pol_sf"/>
</dbReference>
<organism evidence="3 4">
    <name type="scientific">Parnassius mnemosyne</name>
    <name type="common">clouded apollo</name>
    <dbReference type="NCBI Taxonomy" id="213953"/>
    <lineage>
        <taxon>Eukaryota</taxon>
        <taxon>Metazoa</taxon>
        <taxon>Ecdysozoa</taxon>
        <taxon>Arthropoda</taxon>
        <taxon>Hexapoda</taxon>
        <taxon>Insecta</taxon>
        <taxon>Pterygota</taxon>
        <taxon>Neoptera</taxon>
        <taxon>Endopterygota</taxon>
        <taxon>Lepidoptera</taxon>
        <taxon>Glossata</taxon>
        <taxon>Ditrysia</taxon>
        <taxon>Papilionoidea</taxon>
        <taxon>Papilionidae</taxon>
        <taxon>Parnassiinae</taxon>
        <taxon>Parnassini</taxon>
        <taxon>Parnassius</taxon>
        <taxon>Driopa</taxon>
    </lineage>
</organism>
<dbReference type="Proteomes" id="UP001314205">
    <property type="component" value="Unassembled WGS sequence"/>
</dbReference>
<dbReference type="PANTHER" id="PTHR11439">
    <property type="entry name" value="GAG-POL-RELATED RETROTRANSPOSON"/>
    <property type="match status" value="1"/>
</dbReference>
<name>A0AAV1KF89_9NEOP</name>
<dbReference type="EMBL" id="CAVLGL010000035">
    <property type="protein sequence ID" value="CAK1581720.1"/>
    <property type="molecule type" value="Genomic_DNA"/>
</dbReference>
<feature type="compositionally biased region" description="Acidic residues" evidence="1">
    <location>
        <begin position="21"/>
        <end position="31"/>
    </location>
</feature>
<feature type="region of interest" description="Disordered" evidence="1">
    <location>
        <begin position="1"/>
        <end position="77"/>
    </location>
</feature>
<gene>
    <name evidence="3" type="ORF">PARMNEM_LOCUS3352</name>
</gene>
<dbReference type="AlphaFoldDB" id="A0AAV1KF89"/>
<feature type="compositionally biased region" description="Polar residues" evidence="1">
    <location>
        <begin position="38"/>
        <end position="52"/>
    </location>
</feature>
<sequence length="427" mass="48358">MVEESVVKLEPLNKSSSSESEYMDVEEESLESEACGENLNTEQTGSTPQSTEEASDIPHADTATPVTEVTEKRQRRKPDRYGIVNMCATATGEDELTYAEAISGPEGLMWSQAMAEELQSFQDNQAWEVVDTPSNASVVQCKWVFKKKFDSDNKVTYRARLVAKGFTQKAGIDYQETFSPVIRHSTLRLLFAISVQLDMDITHLDVKTAFLNGHLKESIFMHLPEGFPINNSNKVLKLRKAVYGLKQSSLAWYKRVEGILCKSGFRKCKLEPCVFVKNHSDNKKTIVGLYVDDFLVYSNCAVISWESKKQRTVALSSCEAEYMALSEACREAIYLQKLEFEIIGSCSKIVMYNDSQSALKLANNDQSHKRSKHIDIRYHFIREVLRNDIIEARYLSTANMPADLLTKGLPAVKHYKFMKDFGIVNLE</sequence>
<reference evidence="3 4" key="1">
    <citation type="submission" date="2023-11" db="EMBL/GenBank/DDBJ databases">
        <authorList>
            <person name="Hedman E."/>
            <person name="Englund M."/>
            <person name="Stromberg M."/>
            <person name="Nyberg Akerstrom W."/>
            <person name="Nylinder S."/>
            <person name="Jareborg N."/>
            <person name="Kallberg Y."/>
            <person name="Kronander E."/>
        </authorList>
    </citation>
    <scope>NUCLEOTIDE SEQUENCE [LARGE SCALE GENOMIC DNA]</scope>
</reference>
<proteinExistence type="predicted"/>
<dbReference type="PANTHER" id="PTHR11439:SF515">
    <property type="entry name" value="GAG-POL POLYPROTEIN"/>
    <property type="match status" value="1"/>
</dbReference>
<dbReference type="Pfam" id="PF07727">
    <property type="entry name" value="RVT_2"/>
    <property type="match status" value="1"/>
</dbReference>
<dbReference type="CDD" id="cd09272">
    <property type="entry name" value="RNase_HI_RT_Ty1"/>
    <property type="match status" value="1"/>
</dbReference>
<protein>
    <recommendedName>
        <fullName evidence="2">Reverse transcriptase Ty1/copia-type domain-containing protein</fullName>
    </recommendedName>
</protein>